<sequence>MGFQAGPWQTPQPINPFFFPSTHRISSRRLQLMPVTRVTSPPRRPPLPSLNSILPSATPAPPACTLPWWCLAPATDLPYRSSSTRLAVRHHLGPVVLDLQLPLGISLLAMDPFPRNRKPKTPNP</sequence>
<gene>
    <name evidence="2" type="ORF">PAHAL_4G056200</name>
</gene>
<feature type="region of interest" description="Disordered" evidence="1">
    <location>
        <begin position="34"/>
        <end position="53"/>
    </location>
</feature>
<dbReference type="AlphaFoldDB" id="A0A2T8JBW2"/>
<dbReference type="EMBL" id="CM008049">
    <property type="protein sequence ID" value="PVH47416.1"/>
    <property type="molecule type" value="Genomic_DNA"/>
</dbReference>
<reference evidence="2" key="1">
    <citation type="submission" date="2018-04" db="EMBL/GenBank/DDBJ databases">
        <title>WGS assembly of Panicum hallii.</title>
        <authorList>
            <person name="Lovell J."/>
            <person name="Jenkins J."/>
            <person name="Lowry D."/>
            <person name="Mamidi S."/>
            <person name="Sreedasyam A."/>
            <person name="Weng X."/>
            <person name="Barry K."/>
            <person name="Bonette J."/>
            <person name="Campitelli B."/>
            <person name="Daum C."/>
            <person name="Gordon S."/>
            <person name="Gould B."/>
            <person name="Lipzen A."/>
            <person name="Macqueen A."/>
            <person name="Palacio-Mejia J."/>
            <person name="Plott C."/>
            <person name="Shakirov E."/>
            <person name="Shu S."/>
            <person name="Yoshinaga Y."/>
            <person name="Zane M."/>
            <person name="Rokhsar D."/>
            <person name="Grimwood J."/>
            <person name="Schmutz J."/>
            <person name="Juenger T."/>
        </authorList>
    </citation>
    <scope>NUCLEOTIDE SEQUENCE [LARGE SCALE GENOMIC DNA]</scope>
    <source>
        <strain evidence="2">FIL2</strain>
    </source>
</reference>
<dbReference type="Proteomes" id="UP000243499">
    <property type="component" value="Chromosome 4"/>
</dbReference>
<proteinExistence type="predicted"/>
<evidence type="ECO:0000313" key="2">
    <source>
        <dbReference type="EMBL" id="PVH47416.1"/>
    </source>
</evidence>
<organism evidence="2">
    <name type="scientific">Panicum hallii</name>
    <dbReference type="NCBI Taxonomy" id="206008"/>
    <lineage>
        <taxon>Eukaryota</taxon>
        <taxon>Viridiplantae</taxon>
        <taxon>Streptophyta</taxon>
        <taxon>Embryophyta</taxon>
        <taxon>Tracheophyta</taxon>
        <taxon>Spermatophyta</taxon>
        <taxon>Magnoliopsida</taxon>
        <taxon>Liliopsida</taxon>
        <taxon>Poales</taxon>
        <taxon>Poaceae</taxon>
        <taxon>PACMAD clade</taxon>
        <taxon>Panicoideae</taxon>
        <taxon>Panicodae</taxon>
        <taxon>Paniceae</taxon>
        <taxon>Panicinae</taxon>
        <taxon>Panicum</taxon>
        <taxon>Panicum sect. Panicum</taxon>
    </lineage>
</organism>
<name>A0A2T8JBW2_9POAL</name>
<protein>
    <submittedName>
        <fullName evidence="2">Uncharacterized protein</fullName>
    </submittedName>
</protein>
<accession>A0A2T8JBW2</accession>
<evidence type="ECO:0000256" key="1">
    <source>
        <dbReference type="SAM" id="MobiDB-lite"/>
    </source>
</evidence>
<dbReference type="Gramene" id="PVH47416">
    <property type="protein sequence ID" value="PVH47416"/>
    <property type="gene ID" value="PAHAL_4G056200"/>
</dbReference>